<dbReference type="NCBIfam" id="TIGR00813">
    <property type="entry name" value="sss"/>
    <property type="match status" value="2"/>
</dbReference>
<feature type="transmembrane region" description="Helical" evidence="7">
    <location>
        <begin position="828"/>
        <end position="844"/>
    </location>
</feature>
<feature type="transmembrane region" description="Helical" evidence="7">
    <location>
        <begin position="929"/>
        <end position="949"/>
    </location>
</feature>
<dbReference type="EMBL" id="JARAKH010000007">
    <property type="protein sequence ID" value="KAK8402687.1"/>
    <property type="molecule type" value="Genomic_DNA"/>
</dbReference>
<dbReference type="Pfam" id="PF00474">
    <property type="entry name" value="SSF"/>
    <property type="match status" value="2"/>
</dbReference>
<evidence type="ECO:0000256" key="4">
    <source>
        <dbReference type="ARBA" id="ARBA00022989"/>
    </source>
</evidence>
<evidence type="ECO:0000256" key="5">
    <source>
        <dbReference type="ARBA" id="ARBA00023136"/>
    </source>
</evidence>
<dbReference type="Gene3D" id="1.20.1730.10">
    <property type="entry name" value="Sodium/glucose cotransporter"/>
    <property type="match status" value="2"/>
</dbReference>
<dbReference type="AlphaFoldDB" id="A0AAW0URC5"/>
<dbReference type="PANTHER" id="PTHR11819">
    <property type="entry name" value="SOLUTE CARRIER FAMILY 5"/>
    <property type="match status" value="1"/>
</dbReference>
<evidence type="ECO:0000313" key="8">
    <source>
        <dbReference type="EMBL" id="KAK8402687.1"/>
    </source>
</evidence>
<reference evidence="8 9" key="1">
    <citation type="submission" date="2023-03" db="EMBL/GenBank/DDBJ databases">
        <title>High-quality genome of Scylla paramamosain provides insights in environmental adaptation.</title>
        <authorList>
            <person name="Zhang L."/>
        </authorList>
    </citation>
    <scope>NUCLEOTIDE SEQUENCE [LARGE SCALE GENOMIC DNA]</scope>
    <source>
        <strain evidence="8">LZ_2023a</strain>
        <tissue evidence="8">Muscle</tissue>
    </source>
</reference>
<comment type="similarity">
    <text evidence="2">Belongs to the sodium:solute symporter (SSF) (TC 2.A.21) family.</text>
</comment>
<feature type="transmembrane region" description="Helical" evidence="7">
    <location>
        <begin position="128"/>
        <end position="150"/>
    </location>
</feature>
<feature type="transmembrane region" description="Helical" evidence="7">
    <location>
        <begin position="435"/>
        <end position="457"/>
    </location>
</feature>
<feature type="transmembrane region" description="Helical" evidence="7">
    <location>
        <begin position="1099"/>
        <end position="1120"/>
    </location>
</feature>
<feature type="transmembrane region" description="Helical" evidence="7">
    <location>
        <begin position="43"/>
        <end position="61"/>
    </location>
</feature>
<evidence type="ECO:0000256" key="3">
    <source>
        <dbReference type="ARBA" id="ARBA00022692"/>
    </source>
</evidence>
<comment type="subcellular location">
    <subcellularLocation>
        <location evidence="1">Membrane</location>
        <topology evidence="1">Multi-pass membrane protein</topology>
    </subcellularLocation>
</comment>
<name>A0AAW0URC5_SCYPA</name>
<feature type="transmembrane region" description="Helical" evidence="7">
    <location>
        <begin position="81"/>
        <end position="107"/>
    </location>
</feature>
<dbReference type="PANTHER" id="PTHR11819:SF150">
    <property type="entry name" value="SODIUM_MYO-INOSITOL COTRANSPORTER"/>
    <property type="match status" value="1"/>
</dbReference>
<dbReference type="GO" id="GO:0005886">
    <property type="term" value="C:plasma membrane"/>
    <property type="evidence" value="ECO:0007669"/>
    <property type="project" value="TreeGrafter"/>
</dbReference>
<dbReference type="Proteomes" id="UP001487740">
    <property type="component" value="Unassembled WGS sequence"/>
</dbReference>
<evidence type="ECO:0000256" key="7">
    <source>
        <dbReference type="SAM" id="Phobius"/>
    </source>
</evidence>
<feature type="transmembrane region" description="Helical" evidence="7">
    <location>
        <begin position="984"/>
        <end position="1005"/>
    </location>
</feature>
<dbReference type="GO" id="GO:0005412">
    <property type="term" value="F:D-glucose:sodium symporter activity"/>
    <property type="evidence" value="ECO:0007669"/>
    <property type="project" value="TreeGrafter"/>
</dbReference>
<gene>
    <name evidence="8" type="ORF">O3P69_000794</name>
</gene>
<dbReference type="PROSITE" id="PS50283">
    <property type="entry name" value="NA_SOLUT_SYMP_3"/>
    <property type="match status" value="2"/>
</dbReference>
<evidence type="ECO:0008006" key="10">
    <source>
        <dbReference type="Google" id="ProtNLM"/>
    </source>
</evidence>
<feature type="transmembrane region" description="Helical" evidence="7">
    <location>
        <begin position="293"/>
        <end position="314"/>
    </location>
</feature>
<feature type="transmembrane region" description="Helical" evidence="7">
    <location>
        <begin position="162"/>
        <end position="186"/>
    </location>
</feature>
<feature type="transmembrane region" description="Helical" evidence="7">
    <location>
        <begin position="801"/>
        <end position="821"/>
    </location>
</feature>
<evidence type="ECO:0000256" key="6">
    <source>
        <dbReference type="SAM" id="MobiDB-lite"/>
    </source>
</evidence>
<feature type="transmembrane region" description="Helical" evidence="7">
    <location>
        <begin position="464"/>
        <end position="482"/>
    </location>
</feature>
<organism evidence="8 9">
    <name type="scientific">Scylla paramamosain</name>
    <name type="common">Mud crab</name>
    <dbReference type="NCBI Taxonomy" id="85552"/>
    <lineage>
        <taxon>Eukaryota</taxon>
        <taxon>Metazoa</taxon>
        <taxon>Ecdysozoa</taxon>
        <taxon>Arthropoda</taxon>
        <taxon>Crustacea</taxon>
        <taxon>Multicrustacea</taxon>
        <taxon>Malacostraca</taxon>
        <taxon>Eumalacostraca</taxon>
        <taxon>Eucarida</taxon>
        <taxon>Decapoda</taxon>
        <taxon>Pleocyemata</taxon>
        <taxon>Brachyura</taxon>
        <taxon>Eubrachyura</taxon>
        <taxon>Portunoidea</taxon>
        <taxon>Portunidae</taxon>
        <taxon>Portuninae</taxon>
        <taxon>Scylla</taxon>
    </lineage>
</organism>
<keyword evidence="9" id="KW-1185">Reference proteome</keyword>
<accession>A0AAW0URC5</accession>
<feature type="transmembrane region" description="Helical" evidence="7">
    <location>
        <begin position="1037"/>
        <end position="1058"/>
    </location>
</feature>
<feature type="transmembrane region" description="Helical" evidence="7">
    <location>
        <begin position="349"/>
        <end position="370"/>
    </location>
</feature>
<protein>
    <recommendedName>
        <fullName evidence="10">Sodium/myo-inositol cotransporter</fullName>
    </recommendedName>
</protein>
<proteinExistence type="inferred from homology"/>
<keyword evidence="3 7" id="KW-0812">Transmembrane</keyword>
<feature type="transmembrane region" description="Helical" evidence="7">
    <location>
        <begin position="402"/>
        <end position="423"/>
    </location>
</feature>
<feature type="transmembrane region" description="Helical" evidence="7">
    <location>
        <begin position="12"/>
        <end position="31"/>
    </location>
</feature>
<feature type="transmembrane region" description="Helical" evidence="7">
    <location>
        <begin position="764"/>
        <end position="789"/>
    </location>
</feature>
<evidence type="ECO:0000256" key="1">
    <source>
        <dbReference type="ARBA" id="ARBA00004141"/>
    </source>
</evidence>
<keyword evidence="5 7" id="KW-0472">Membrane</keyword>
<feature type="transmembrane region" description="Helical" evidence="7">
    <location>
        <begin position="1070"/>
        <end position="1092"/>
    </location>
</feature>
<evidence type="ECO:0000256" key="2">
    <source>
        <dbReference type="ARBA" id="ARBA00006434"/>
    </source>
</evidence>
<feature type="transmembrane region" description="Helical" evidence="7">
    <location>
        <begin position="505"/>
        <end position="527"/>
    </location>
</feature>
<dbReference type="InterPro" id="IPR001734">
    <property type="entry name" value="Na/solute_symporter"/>
</dbReference>
<feature type="region of interest" description="Disordered" evidence="6">
    <location>
        <begin position="559"/>
        <end position="584"/>
    </location>
</feature>
<evidence type="ECO:0000313" key="9">
    <source>
        <dbReference type="Proteomes" id="UP001487740"/>
    </source>
</evidence>
<dbReference type="InterPro" id="IPR038377">
    <property type="entry name" value="Na/Glc_symporter_sf"/>
</dbReference>
<feature type="transmembrane region" description="Helical" evidence="7">
    <location>
        <begin position="727"/>
        <end position="752"/>
    </location>
</feature>
<comment type="caution">
    <text evidence="8">The sequence shown here is derived from an EMBL/GenBank/DDBJ whole genome shotgun (WGS) entry which is preliminary data.</text>
</comment>
<sequence length="1219" mass="135939">MASARSEDLIAWDYVAIAVYFALNLLVGAYALRRPNRGTISGYFLAGRFMWWLPVGASLFASNIGSEHFIGMAGSGAASGIGIGAFNFISIILLQLMSWIFLPVFIASGVRTVPEYMNKRFGGKRIQVYLAVLSLMLYIFTKISVDLYSGALFINQALKWDIYGSMVALLALTALFTVTGGLTAVIYTDTLQLFIMLGGASFVMVKAFQEVGGYEALQYRYMQAVPKLTYENTTCGLPRDDSWIMLRHPVNSDLPWPAFILGQTPASIWYWCADQMMIQRALAAKSLSHAKGATVFASYVKILPFFIIILPGMISRALFPDDVACVLPEECMRACGSKSSCYNSAYPRLVVGIMPAGFKGIMLAVMLAALMSDLTSIFNSTSTMFTLDLWPRLRPKAKTRELLVVGKLFVVILVVVSVAWVPIIEEIQGGQLFIYIQKVGAYLAPPIAAVYLIAILWKRMNEKGAFWALMMGLFVGLTRMVLDFSHPPPSCNEDEYRPLVIRLNFMYFAMILFWITLLTAVVVSLFTEPPESFRIIRTTYPTRLDKRQRDDEIEEKATLTHVAEDTSPPAGQNEEASSAGTHTRAVEDHWVQRSKRWCLWLCGLQVAQQNTASEQSYLQFLTSLEENPHAKLLLNINFVVMHKNPPVAHQISEQLSELRETKLDKALCRPNRGTISGYFLAGRFMGWFPIGASLMATNIGSEHFIGLSGSGAASGIGIGAFNFNPVFLLPLMCWVFLPVYIASGVCTVPEYMKKRFGGQRIQMYLAFLSLLLYIFTKISVDLYTGAIFINQALKWDIYGSMLALLALTALFTVTGGLVAVIYSDTLQLFIMLGGASFIMVRAFQEVGGYEALQYKYMQAIPKLTYENTTCGLPRDDAWIMLRHPVKSDLPWPAFILGQTPASIWYWCADQVMIQRVLAAKSLSHAKGGTVFAAYIKILPFFLFLIPGMISRALYPDDVACVLPEECMRACGSRSSCFNSAYPRLLVGILPVGFKGIMLAVILAALMSDLTSIFNSASAMFTLDLWPFLRPKAGIKELLIVGKVFSVVVVALSVAWVPIIEKVQSGQLFVYIQRVGAYLAPPIAAVYLLAVFWKRMNEKGAFWALMMGLFVGLIRLILDFSHPPPSCNEDEYRPLVIQLNFMYFAMILFWITVLTAVVVSLFTEPPESFRVIRTTYFTRLDENIRDDEEPDVTSEITLEDAMSPLTHDEGKSFTLYTLHS</sequence>
<keyword evidence="4 7" id="KW-1133">Transmembrane helix</keyword>
<feature type="transmembrane region" description="Helical" evidence="7">
    <location>
        <begin position="889"/>
        <end position="908"/>
    </location>
</feature>
<feature type="transmembrane region" description="Helical" evidence="7">
    <location>
        <begin position="1140"/>
        <end position="1162"/>
    </location>
</feature>